<name>A0A923N7G2_9BACT</name>
<dbReference type="AlphaFoldDB" id="A0A923N7G2"/>
<reference evidence="1" key="1">
    <citation type="submission" date="2020-08" db="EMBL/GenBank/DDBJ databases">
        <title>Pontibacter sp. SD6 16S ribosomal RNA gene Genome sequencing and assembly.</title>
        <authorList>
            <person name="Kang M."/>
        </authorList>
    </citation>
    <scope>NUCLEOTIDE SEQUENCE</scope>
    <source>
        <strain evidence="1">SD6</strain>
    </source>
</reference>
<organism evidence="1 2">
    <name type="scientific">Pontibacter cellulosilyticus</name>
    <dbReference type="NCBI Taxonomy" id="1720253"/>
    <lineage>
        <taxon>Bacteria</taxon>
        <taxon>Pseudomonadati</taxon>
        <taxon>Bacteroidota</taxon>
        <taxon>Cytophagia</taxon>
        <taxon>Cytophagales</taxon>
        <taxon>Hymenobacteraceae</taxon>
        <taxon>Pontibacter</taxon>
    </lineage>
</organism>
<dbReference type="EMBL" id="JACRVF010000003">
    <property type="protein sequence ID" value="MBC5993621.1"/>
    <property type="molecule type" value="Genomic_DNA"/>
</dbReference>
<dbReference type="RefSeq" id="WP_187067637.1">
    <property type="nucleotide sequence ID" value="NZ_JACRVF010000003.1"/>
</dbReference>
<protein>
    <recommendedName>
        <fullName evidence="3">DUF5017 domain-containing protein</fullName>
    </recommendedName>
</protein>
<sequence length="381" mass="43307">MKKIFYLLSSLMLVFTACDPMEDVYEELDKQYPDVYTKDMNIELAKKDYELLKGKPVAKNYYFASEKEAAELIPTILDKNYPQMGNGTSVTVAFNKLAFEFKGNKISSFAMYTVTDEDYSAMGHRFSNFDSSNEMIEFLEYKYPDAVENMKVILTFDYYTGTTNRVRDAFYFLNGAWRNIYFVTNDDYALVDRGRYDNFTSADDDMLPVFFNKFLSDNIIGAEAGDVEYVSYAYFSGGKTTHKLFTMIYDGTKWNAVTENVTTPAVLAFAKKDGVWKPDLTVRYTLAAADYQWIASNPALGTETNRTNLANYGNFYQSNPNSSNYWSNEQIVAALGALLKNKYPNSEVGQKYQLTYAAYNSGNITVTVTLELQSNGSYAVI</sequence>
<proteinExistence type="predicted"/>
<dbReference type="Proteomes" id="UP000603640">
    <property type="component" value="Unassembled WGS sequence"/>
</dbReference>
<evidence type="ECO:0000313" key="2">
    <source>
        <dbReference type="Proteomes" id="UP000603640"/>
    </source>
</evidence>
<evidence type="ECO:0008006" key="3">
    <source>
        <dbReference type="Google" id="ProtNLM"/>
    </source>
</evidence>
<comment type="caution">
    <text evidence="1">The sequence shown here is derived from an EMBL/GenBank/DDBJ whole genome shotgun (WGS) entry which is preliminary data.</text>
</comment>
<dbReference type="PROSITE" id="PS51257">
    <property type="entry name" value="PROKAR_LIPOPROTEIN"/>
    <property type="match status" value="1"/>
</dbReference>
<keyword evidence="2" id="KW-1185">Reference proteome</keyword>
<gene>
    <name evidence="1" type="ORF">H8S84_12310</name>
</gene>
<accession>A0A923N7G2</accession>
<evidence type="ECO:0000313" key="1">
    <source>
        <dbReference type="EMBL" id="MBC5993621.1"/>
    </source>
</evidence>